<gene>
    <name evidence="2" type="ORF">FBZ95_102167</name>
</gene>
<keyword evidence="1" id="KW-1133">Transmembrane helix</keyword>
<evidence type="ECO:0000313" key="2">
    <source>
        <dbReference type="EMBL" id="TWB80950.1"/>
    </source>
</evidence>
<feature type="transmembrane region" description="Helical" evidence="1">
    <location>
        <begin position="42"/>
        <end position="60"/>
    </location>
</feature>
<evidence type="ECO:0000313" key="3">
    <source>
        <dbReference type="Proteomes" id="UP000315914"/>
    </source>
</evidence>
<dbReference type="STRING" id="1399419.A5906_18585"/>
<sequence length="112" mass="12287">MSLRKSIEGLGPYPSLFLLALPAATVEPLKLVAVAVAGEGHWITGTAMIVACYAFSLLVVERLFVIVKPKLLTIPWFAKIWKALVFVRTRMIGTFRGSRTENAIRDTPSASK</sequence>
<dbReference type="RefSeq" id="WP_080133301.1">
    <property type="nucleotide sequence ID" value="NZ_LWIG01000001.1"/>
</dbReference>
<keyword evidence="1" id="KW-0472">Membrane</keyword>
<protein>
    <submittedName>
        <fullName evidence="2">Uncharacterized protein</fullName>
    </submittedName>
</protein>
<proteinExistence type="predicted"/>
<reference evidence="2 3" key="1">
    <citation type="submission" date="2019-06" db="EMBL/GenBank/DDBJ databases">
        <title>Genomic Encyclopedia of Type Strains, Phase IV (KMG-V): Genome sequencing to study the core and pangenomes of soil and plant-associated prokaryotes.</title>
        <authorList>
            <person name="Whitman W."/>
        </authorList>
    </citation>
    <scope>NUCLEOTIDE SEQUENCE [LARGE SCALE GENOMIC DNA]</scope>
    <source>
        <strain evidence="2 3">BR 10556</strain>
    </source>
</reference>
<dbReference type="Proteomes" id="UP000315914">
    <property type="component" value="Unassembled WGS sequence"/>
</dbReference>
<dbReference type="EMBL" id="VITW01000002">
    <property type="protein sequence ID" value="TWB80950.1"/>
    <property type="molecule type" value="Genomic_DNA"/>
</dbReference>
<organism evidence="2 3">
    <name type="scientific">Bradyrhizobium sacchari</name>
    <dbReference type="NCBI Taxonomy" id="1399419"/>
    <lineage>
        <taxon>Bacteria</taxon>
        <taxon>Pseudomonadati</taxon>
        <taxon>Pseudomonadota</taxon>
        <taxon>Alphaproteobacteria</taxon>
        <taxon>Hyphomicrobiales</taxon>
        <taxon>Nitrobacteraceae</taxon>
        <taxon>Bradyrhizobium</taxon>
    </lineage>
</organism>
<keyword evidence="1" id="KW-0812">Transmembrane</keyword>
<comment type="caution">
    <text evidence="2">The sequence shown here is derived from an EMBL/GenBank/DDBJ whole genome shotgun (WGS) entry which is preliminary data.</text>
</comment>
<name>A0A560KJV8_9BRAD</name>
<dbReference type="AlphaFoldDB" id="A0A560KJV8"/>
<keyword evidence="3" id="KW-1185">Reference proteome</keyword>
<accession>A0A560KJV8</accession>
<dbReference type="OrthoDB" id="7356231at2"/>
<evidence type="ECO:0000256" key="1">
    <source>
        <dbReference type="SAM" id="Phobius"/>
    </source>
</evidence>